<organism evidence="2 3">
    <name type="scientific">Ferrigenium kumadai</name>
    <dbReference type="NCBI Taxonomy" id="1682490"/>
    <lineage>
        <taxon>Bacteria</taxon>
        <taxon>Pseudomonadati</taxon>
        <taxon>Pseudomonadota</taxon>
        <taxon>Betaproteobacteria</taxon>
        <taxon>Nitrosomonadales</taxon>
        <taxon>Gallionellaceae</taxon>
        <taxon>Ferrigenium</taxon>
    </lineage>
</organism>
<evidence type="ECO:0000313" key="3">
    <source>
        <dbReference type="Proteomes" id="UP001319121"/>
    </source>
</evidence>
<protein>
    <recommendedName>
        <fullName evidence="4">Nitrogen fixation protein FixH</fullName>
    </recommendedName>
</protein>
<evidence type="ECO:0008006" key="4">
    <source>
        <dbReference type="Google" id="ProtNLM"/>
    </source>
</evidence>
<evidence type="ECO:0000256" key="1">
    <source>
        <dbReference type="SAM" id="Phobius"/>
    </source>
</evidence>
<dbReference type="InterPro" id="IPR008620">
    <property type="entry name" value="FixH"/>
</dbReference>
<evidence type="ECO:0000313" key="2">
    <source>
        <dbReference type="EMBL" id="BBI98704.1"/>
    </source>
</evidence>
<reference evidence="2 3" key="1">
    <citation type="submission" date="2019-03" db="EMBL/GenBank/DDBJ databases">
        <title>Complete genome sequence of Ferrigenium kumadai strain An22, a microaerophilic iron-oxidizing bacterium isolated from a paddy field soil.</title>
        <authorList>
            <person name="Watanabe T."/>
            <person name="Asakawa S."/>
        </authorList>
    </citation>
    <scope>NUCLEOTIDE SEQUENCE [LARGE SCALE GENOMIC DNA]</scope>
    <source>
        <strain evidence="2 3">An22</strain>
    </source>
</reference>
<proteinExistence type="predicted"/>
<gene>
    <name evidence="2" type="ORF">FGKAn22_03970</name>
</gene>
<dbReference type="AlphaFoldDB" id="A0AAN1VYY3"/>
<keyword evidence="1" id="KW-0472">Membrane</keyword>
<keyword evidence="1" id="KW-1133">Transmembrane helix</keyword>
<dbReference type="Pfam" id="PF05751">
    <property type="entry name" value="FixH"/>
    <property type="match status" value="1"/>
</dbReference>
<keyword evidence="3" id="KW-1185">Reference proteome</keyword>
<sequence>MISQSNKAGLRNPWLIGMLGLIVVVLGVNITFIWYSANSSRSSLVDQDYKTKDRKANEELLKELREQQSLAWQTSIKKPASLVVGAPTTYEISVVDRDGKPVSGTMTVDAYRASDASKDFTTEFKEVSPGNYQGAINFPLKGYWELRIHVKRGEDDFGVNTDRFMVAETAQ</sequence>
<keyword evidence="1" id="KW-0812">Transmembrane</keyword>
<feature type="transmembrane region" description="Helical" evidence="1">
    <location>
        <begin position="12"/>
        <end position="35"/>
    </location>
</feature>
<accession>A0AAN1VYY3</accession>
<dbReference type="Proteomes" id="UP001319121">
    <property type="component" value="Chromosome"/>
</dbReference>
<name>A0AAN1VYY3_9PROT</name>
<dbReference type="EMBL" id="AP019536">
    <property type="protein sequence ID" value="BBI98704.1"/>
    <property type="molecule type" value="Genomic_DNA"/>
</dbReference>
<dbReference type="KEGG" id="fku:FGKAn22_03970"/>
<dbReference type="RefSeq" id="WP_212786321.1">
    <property type="nucleotide sequence ID" value="NZ_AP019536.1"/>
</dbReference>